<keyword evidence="2" id="KW-1185">Reference proteome</keyword>
<dbReference type="EMBL" id="BTRK01000005">
    <property type="protein sequence ID" value="GMR51390.1"/>
    <property type="molecule type" value="Genomic_DNA"/>
</dbReference>
<dbReference type="InterPro" id="IPR036420">
    <property type="entry name" value="BRCT_dom_sf"/>
</dbReference>
<proteinExistence type="predicted"/>
<dbReference type="AlphaFoldDB" id="A0AAN5I4S1"/>
<organism evidence="1 2">
    <name type="scientific">Pristionchus mayeri</name>
    <dbReference type="NCBI Taxonomy" id="1317129"/>
    <lineage>
        <taxon>Eukaryota</taxon>
        <taxon>Metazoa</taxon>
        <taxon>Ecdysozoa</taxon>
        <taxon>Nematoda</taxon>
        <taxon>Chromadorea</taxon>
        <taxon>Rhabditida</taxon>
        <taxon>Rhabditina</taxon>
        <taxon>Diplogasteromorpha</taxon>
        <taxon>Diplogasteroidea</taxon>
        <taxon>Neodiplogasteridae</taxon>
        <taxon>Pristionchus</taxon>
    </lineage>
</organism>
<evidence type="ECO:0000313" key="1">
    <source>
        <dbReference type="EMBL" id="GMR51390.1"/>
    </source>
</evidence>
<dbReference type="Gene3D" id="3.40.50.10190">
    <property type="entry name" value="BRCT domain"/>
    <property type="match status" value="1"/>
</dbReference>
<gene>
    <name evidence="1" type="ORF">PMAYCL1PPCAC_21585</name>
</gene>
<evidence type="ECO:0000313" key="2">
    <source>
        <dbReference type="Proteomes" id="UP001328107"/>
    </source>
</evidence>
<comment type="caution">
    <text evidence="1">The sequence shown here is derived from an EMBL/GenBank/DDBJ whole genome shotgun (WGS) entry which is preliminary data.</text>
</comment>
<dbReference type="SUPFAM" id="SSF52113">
    <property type="entry name" value="BRCT domain"/>
    <property type="match status" value="1"/>
</dbReference>
<protein>
    <recommendedName>
        <fullName evidence="3">BRCT domain-containing protein</fullName>
    </recommendedName>
</protein>
<dbReference type="Proteomes" id="UP001328107">
    <property type="component" value="Unassembled WGS sequence"/>
</dbReference>
<name>A0AAN5I4S1_9BILA</name>
<evidence type="ECO:0008006" key="3">
    <source>
        <dbReference type="Google" id="ProtNLM"/>
    </source>
</evidence>
<sequence>MKSGGWLTSEISSTVMIASPQGVYGRRMEKGGVHVVSENYILDCITENKLIALPGMNASIDDDSLLSED</sequence>
<reference evidence="2" key="1">
    <citation type="submission" date="2022-10" db="EMBL/GenBank/DDBJ databases">
        <title>Genome assembly of Pristionchus species.</title>
        <authorList>
            <person name="Yoshida K."/>
            <person name="Sommer R.J."/>
        </authorList>
    </citation>
    <scope>NUCLEOTIDE SEQUENCE [LARGE SCALE GENOMIC DNA]</scope>
    <source>
        <strain evidence="2">RS5460</strain>
    </source>
</reference>
<accession>A0AAN5I4S1</accession>